<name>A0A9N9D7F0_FUNMO</name>
<accession>A0A9N9D7F0</accession>
<comment type="caution">
    <text evidence="1">The sequence shown here is derived from an EMBL/GenBank/DDBJ whole genome shotgun (WGS) entry which is preliminary data.</text>
</comment>
<reference evidence="1" key="1">
    <citation type="submission" date="2021-06" db="EMBL/GenBank/DDBJ databases">
        <authorList>
            <person name="Kallberg Y."/>
            <person name="Tangrot J."/>
            <person name="Rosling A."/>
        </authorList>
    </citation>
    <scope>NUCLEOTIDE SEQUENCE</scope>
    <source>
        <strain evidence="1">87-6 pot B 2015</strain>
    </source>
</reference>
<evidence type="ECO:0000313" key="1">
    <source>
        <dbReference type="EMBL" id="CAG8625482.1"/>
    </source>
</evidence>
<evidence type="ECO:0000313" key="2">
    <source>
        <dbReference type="Proteomes" id="UP000789375"/>
    </source>
</evidence>
<organism evidence="1 2">
    <name type="scientific">Funneliformis mosseae</name>
    <name type="common">Endomycorrhizal fungus</name>
    <name type="synonym">Glomus mosseae</name>
    <dbReference type="NCBI Taxonomy" id="27381"/>
    <lineage>
        <taxon>Eukaryota</taxon>
        <taxon>Fungi</taxon>
        <taxon>Fungi incertae sedis</taxon>
        <taxon>Mucoromycota</taxon>
        <taxon>Glomeromycotina</taxon>
        <taxon>Glomeromycetes</taxon>
        <taxon>Glomerales</taxon>
        <taxon>Glomeraceae</taxon>
        <taxon>Funneliformis</taxon>
    </lineage>
</organism>
<sequence length="97" mass="11197">MTASIEIYNSRSYGVVQENHCGVDLIIPLFIGTKDDKLCEDRIWFKLACSNLCRNRDIEKGVLLSINTWDDEEQSDETILFVKQKSKRPIKEDELSS</sequence>
<dbReference type="EMBL" id="CAJVPP010003278">
    <property type="protein sequence ID" value="CAG8625482.1"/>
    <property type="molecule type" value="Genomic_DNA"/>
</dbReference>
<gene>
    <name evidence="1" type="ORF">FMOSSE_LOCUS10212</name>
</gene>
<dbReference type="Proteomes" id="UP000789375">
    <property type="component" value="Unassembled WGS sequence"/>
</dbReference>
<keyword evidence="2" id="KW-1185">Reference proteome</keyword>
<proteinExistence type="predicted"/>
<dbReference type="AlphaFoldDB" id="A0A9N9D7F0"/>
<protein>
    <submittedName>
        <fullName evidence="1">13828_t:CDS:1</fullName>
    </submittedName>
</protein>